<dbReference type="AlphaFoldDB" id="A0A3D9B7W1"/>
<dbReference type="Pfam" id="PF13673">
    <property type="entry name" value="Acetyltransf_10"/>
    <property type="match status" value="1"/>
</dbReference>
<dbReference type="GO" id="GO:0016747">
    <property type="term" value="F:acyltransferase activity, transferring groups other than amino-acyl groups"/>
    <property type="evidence" value="ECO:0007669"/>
    <property type="project" value="InterPro"/>
</dbReference>
<evidence type="ECO:0000259" key="1">
    <source>
        <dbReference type="PROSITE" id="PS51186"/>
    </source>
</evidence>
<dbReference type="CDD" id="cd04301">
    <property type="entry name" value="NAT_SF"/>
    <property type="match status" value="1"/>
</dbReference>
<dbReference type="InterPro" id="IPR016181">
    <property type="entry name" value="Acyl_CoA_acyltransferase"/>
</dbReference>
<feature type="domain" description="N-acetyltransferase" evidence="1">
    <location>
        <begin position="10"/>
        <end position="163"/>
    </location>
</feature>
<dbReference type="Proteomes" id="UP000256257">
    <property type="component" value="Unassembled WGS sequence"/>
</dbReference>
<dbReference type="RefSeq" id="WP_115926925.1">
    <property type="nucleotide sequence ID" value="NZ_QNVV01000002.1"/>
</dbReference>
<dbReference type="OrthoDB" id="424368at2"/>
<dbReference type="InterPro" id="IPR000182">
    <property type="entry name" value="GNAT_dom"/>
</dbReference>
<dbReference type="PANTHER" id="PTHR43451:SF1">
    <property type="entry name" value="ACETYLTRANSFERASE"/>
    <property type="match status" value="1"/>
</dbReference>
<proteinExistence type="predicted"/>
<gene>
    <name evidence="2" type="ORF">DRF67_04135</name>
</gene>
<dbReference type="SUPFAM" id="SSF55729">
    <property type="entry name" value="Acyl-CoA N-acyltransferases (Nat)"/>
    <property type="match status" value="1"/>
</dbReference>
<dbReference type="PROSITE" id="PS51186">
    <property type="entry name" value="GNAT"/>
    <property type="match status" value="1"/>
</dbReference>
<comment type="caution">
    <text evidence="2">The sequence shown here is derived from an EMBL/GenBank/DDBJ whole genome shotgun (WGS) entry which is preliminary data.</text>
</comment>
<keyword evidence="2" id="KW-0808">Transferase</keyword>
<dbReference type="InterPro" id="IPR052564">
    <property type="entry name" value="N-acetyltrans/Recomb-assoc"/>
</dbReference>
<evidence type="ECO:0000313" key="2">
    <source>
        <dbReference type="EMBL" id="REC49663.1"/>
    </source>
</evidence>
<evidence type="ECO:0000313" key="3">
    <source>
        <dbReference type="Proteomes" id="UP000256257"/>
    </source>
</evidence>
<dbReference type="PANTHER" id="PTHR43451">
    <property type="entry name" value="ACETYLTRANSFERASE (GNAT) FAMILY PROTEIN"/>
    <property type="match status" value="1"/>
</dbReference>
<keyword evidence="3" id="KW-1185">Reference proteome</keyword>
<protein>
    <submittedName>
        <fullName evidence="2">GNAT family N-acetyltransferase</fullName>
    </submittedName>
</protein>
<dbReference type="EMBL" id="QNVV01000002">
    <property type="protein sequence ID" value="REC49663.1"/>
    <property type="molecule type" value="Genomic_DNA"/>
</dbReference>
<sequence>MNCHTSGHEISIRTGTEDDLQTMLSLFKETISSVCRKDYTDEQLEAWKSGAENKERWYEVIRNQLVLIAESEHQIVGFCTLDKGSYIDLLFVHHQYQHKGIASMLYTRIEEEALRQHEQQLTADVSKTARPFFEKEGFHILNEQNVSVQGIMLTNYKMVKNLEP</sequence>
<name>A0A3D9B7W1_9FLAO</name>
<organism evidence="2 3">
    <name type="scientific">Chryseobacterium pennipullorum</name>
    <dbReference type="NCBI Taxonomy" id="2258963"/>
    <lineage>
        <taxon>Bacteria</taxon>
        <taxon>Pseudomonadati</taxon>
        <taxon>Bacteroidota</taxon>
        <taxon>Flavobacteriia</taxon>
        <taxon>Flavobacteriales</taxon>
        <taxon>Weeksellaceae</taxon>
        <taxon>Chryseobacterium group</taxon>
        <taxon>Chryseobacterium</taxon>
    </lineage>
</organism>
<accession>A0A3D9B7W1</accession>
<dbReference type="Gene3D" id="3.40.630.30">
    <property type="match status" value="1"/>
</dbReference>
<reference evidence="2 3" key="1">
    <citation type="submission" date="2018-06" db="EMBL/GenBank/DDBJ databases">
        <title>Novel Chryseobacterium species.</title>
        <authorList>
            <person name="Newman J."/>
            <person name="Hugo C."/>
            <person name="Oosthuizen L."/>
            <person name="Charimba G."/>
        </authorList>
    </citation>
    <scope>NUCLEOTIDE SEQUENCE [LARGE SCALE GENOMIC DNA]</scope>
    <source>
        <strain evidence="2 3">7_F195</strain>
    </source>
</reference>